<proteinExistence type="predicted"/>
<protein>
    <submittedName>
        <fullName evidence="1">Uncharacterized protein</fullName>
    </submittedName>
</protein>
<evidence type="ECO:0000313" key="1">
    <source>
        <dbReference type="EMBL" id="OAG10966.1"/>
    </source>
</evidence>
<dbReference type="AlphaFoldDB" id="A0A177CUQ0"/>
<dbReference type="RefSeq" id="XP_018041331.1">
    <property type="nucleotide sequence ID" value="XM_018183928.1"/>
</dbReference>
<keyword evidence="2" id="KW-1185">Reference proteome</keyword>
<dbReference type="InParanoid" id="A0A177CUQ0"/>
<name>A0A177CUQ0_9PLEO</name>
<evidence type="ECO:0000313" key="2">
    <source>
        <dbReference type="Proteomes" id="UP000077069"/>
    </source>
</evidence>
<accession>A0A177CUQ0</accession>
<dbReference type="GeneID" id="28767414"/>
<dbReference type="EMBL" id="KV441549">
    <property type="protein sequence ID" value="OAG10966.1"/>
    <property type="molecule type" value="Genomic_DNA"/>
</dbReference>
<sequence length="103" mass="11918">MTEQAQDIICANVSAQLAYLHSFPLPSEEWYYGRIYRQGWVNPPDSIEAGPCRTVVAPFRDYEELVAAIDRAHELTTALHLSREEWTPGELERRRQLMEAIRS</sequence>
<gene>
    <name evidence="1" type="ORF">CC84DRAFT_1238216</name>
</gene>
<dbReference type="OrthoDB" id="4177236at2759"/>
<dbReference type="Proteomes" id="UP000077069">
    <property type="component" value="Unassembled WGS sequence"/>
</dbReference>
<reference evidence="1 2" key="1">
    <citation type="submission" date="2016-05" db="EMBL/GenBank/DDBJ databases">
        <title>Comparative analysis of secretome profiles of manganese(II)-oxidizing ascomycete fungi.</title>
        <authorList>
            <consortium name="DOE Joint Genome Institute"/>
            <person name="Zeiner C.A."/>
            <person name="Purvine S.O."/>
            <person name="Zink E.M."/>
            <person name="Wu S."/>
            <person name="Pasa-Tolic L."/>
            <person name="Chaput D.L."/>
            <person name="Haridas S."/>
            <person name="Grigoriev I.V."/>
            <person name="Santelli C.M."/>
            <person name="Hansel C.M."/>
        </authorList>
    </citation>
    <scope>NUCLEOTIDE SEQUENCE [LARGE SCALE GENOMIC DNA]</scope>
    <source>
        <strain evidence="1 2">AP3s5-JAC2a</strain>
    </source>
</reference>
<organism evidence="1 2">
    <name type="scientific">Paraphaeosphaeria sporulosa</name>
    <dbReference type="NCBI Taxonomy" id="1460663"/>
    <lineage>
        <taxon>Eukaryota</taxon>
        <taxon>Fungi</taxon>
        <taxon>Dikarya</taxon>
        <taxon>Ascomycota</taxon>
        <taxon>Pezizomycotina</taxon>
        <taxon>Dothideomycetes</taxon>
        <taxon>Pleosporomycetidae</taxon>
        <taxon>Pleosporales</taxon>
        <taxon>Massarineae</taxon>
        <taxon>Didymosphaeriaceae</taxon>
        <taxon>Paraphaeosphaeria</taxon>
    </lineage>
</organism>